<comment type="caution">
    <text evidence="7">The sequence shown here is derived from an EMBL/GenBank/DDBJ whole genome shotgun (WGS) entry which is preliminary data.</text>
</comment>
<protein>
    <submittedName>
        <fullName evidence="7">TetR/AcrR family transcriptional regulator</fullName>
    </submittedName>
</protein>
<dbReference type="InterPro" id="IPR036271">
    <property type="entry name" value="Tet_transcr_reg_TetR-rel_C_sf"/>
</dbReference>
<evidence type="ECO:0000313" key="8">
    <source>
        <dbReference type="Proteomes" id="UP001500416"/>
    </source>
</evidence>
<evidence type="ECO:0000256" key="5">
    <source>
        <dbReference type="SAM" id="MobiDB-lite"/>
    </source>
</evidence>
<organism evidence="7 8">
    <name type="scientific">Saccharothrix mutabilis subsp. mutabilis</name>
    <dbReference type="NCBI Taxonomy" id="66855"/>
    <lineage>
        <taxon>Bacteria</taxon>
        <taxon>Bacillati</taxon>
        <taxon>Actinomycetota</taxon>
        <taxon>Actinomycetes</taxon>
        <taxon>Pseudonocardiales</taxon>
        <taxon>Pseudonocardiaceae</taxon>
        <taxon>Saccharothrix</taxon>
    </lineage>
</organism>
<evidence type="ECO:0000256" key="3">
    <source>
        <dbReference type="ARBA" id="ARBA00023163"/>
    </source>
</evidence>
<dbReference type="InterPro" id="IPR025996">
    <property type="entry name" value="MT1864/Rv1816-like_C"/>
</dbReference>
<dbReference type="EMBL" id="BAAABU010000014">
    <property type="protein sequence ID" value="GAA0246339.1"/>
    <property type="molecule type" value="Genomic_DNA"/>
</dbReference>
<name>A0ABP3E0P2_9PSEU</name>
<evidence type="ECO:0000256" key="4">
    <source>
        <dbReference type="PROSITE-ProRule" id="PRU00335"/>
    </source>
</evidence>
<dbReference type="InterPro" id="IPR009057">
    <property type="entry name" value="Homeodomain-like_sf"/>
</dbReference>
<dbReference type="SUPFAM" id="SSF48498">
    <property type="entry name" value="Tetracyclin repressor-like, C-terminal domain"/>
    <property type="match status" value="1"/>
</dbReference>
<keyword evidence="8" id="KW-1185">Reference proteome</keyword>
<keyword evidence="3" id="KW-0804">Transcription</keyword>
<dbReference type="PANTHER" id="PTHR30055">
    <property type="entry name" value="HTH-TYPE TRANSCRIPTIONAL REGULATOR RUTR"/>
    <property type="match status" value="1"/>
</dbReference>
<dbReference type="Proteomes" id="UP001500416">
    <property type="component" value="Unassembled WGS sequence"/>
</dbReference>
<evidence type="ECO:0000256" key="1">
    <source>
        <dbReference type="ARBA" id="ARBA00023015"/>
    </source>
</evidence>
<dbReference type="Pfam" id="PF13305">
    <property type="entry name" value="TetR_C_33"/>
    <property type="match status" value="1"/>
</dbReference>
<keyword evidence="1" id="KW-0805">Transcription regulation</keyword>
<evidence type="ECO:0000313" key="7">
    <source>
        <dbReference type="EMBL" id="GAA0246339.1"/>
    </source>
</evidence>
<gene>
    <name evidence="7" type="ORF">GCM10010492_52280</name>
</gene>
<feature type="domain" description="HTH tetR-type" evidence="6">
    <location>
        <begin position="22"/>
        <end position="82"/>
    </location>
</feature>
<dbReference type="PANTHER" id="PTHR30055:SF209">
    <property type="entry name" value="POSSIBLE TRANSCRIPTIONAL REGULATORY PROTEIN (PROBABLY TETR-FAMILY)"/>
    <property type="match status" value="1"/>
</dbReference>
<evidence type="ECO:0000259" key="6">
    <source>
        <dbReference type="PROSITE" id="PS50977"/>
    </source>
</evidence>
<accession>A0ABP3E0P2</accession>
<dbReference type="SUPFAM" id="SSF46689">
    <property type="entry name" value="Homeodomain-like"/>
    <property type="match status" value="1"/>
</dbReference>
<keyword evidence="2 4" id="KW-0238">DNA-binding</keyword>
<dbReference type="InterPro" id="IPR050109">
    <property type="entry name" value="HTH-type_TetR-like_transc_reg"/>
</dbReference>
<dbReference type="PROSITE" id="PS50977">
    <property type="entry name" value="HTH_TETR_2"/>
    <property type="match status" value="1"/>
</dbReference>
<dbReference type="Gene3D" id="1.10.357.10">
    <property type="entry name" value="Tetracycline Repressor, domain 2"/>
    <property type="match status" value="1"/>
</dbReference>
<evidence type="ECO:0000256" key="2">
    <source>
        <dbReference type="ARBA" id="ARBA00023125"/>
    </source>
</evidence>
<feature type="region of interest" description="Disordered" evidence="5">
    <location>
        <begin position="230"/>
        <end position="255"/>
    </location>
</feature>
<dbReference type="InterPro" id="IPR001647">
    <property type="entry name" value="HTH_TetR"/>
</dbReference>
<reference evidence="8" key="1">
    <citation type="journal article" date="2019" name="Int. J. Syst. Evol. Microbiol.">
        <title>The Global Catalogue of Microorganisms (GCM) 10K type strain sequencing project: providing services to taxonomists for standard genome sequencing and annotation.</title>
        <authorList>
            <consortium name="The Broad Institute Genomics Platform"/>
            <consortium name="The Broad Institute Genome Sequencing Center for Infectious Disease"/>
            <person name="Wu L."/>
            <person name="Ma J."/>
        </authorList>
    </citation>
    <scope>NUCLEOTIDE SEQUENCE [LARGE SCALE GENOMIC DNA]</scope>
    <source>
        <strain evidence="8">JCM 3380</strain>
    </source>
</reference>
<dbReference type="Pfam" id="PF00440">
    <property type="entry name" value="TetR_N"/>
    <property type="match status" value="1"/>
</dbReference>
<proteinExistence type="predicted"/>
<feature type="DNA-binding region" description="H-T-H motif" evidence="4">
    <location>
        <begin position="45"/>
        <end position="64"/>
    </location>
</feature>
<sequence>MPLIKISVLCNLVKVSPRRSDPTARTALIDIAARLLAAEGPQALSTRRIAADAGSSTMAVYTHFGGMSGLVREMVHEGFARLQRYLTAVRETADPVSDMALLGRAYRINALENSHLYGVMFGGASLAGFSLTEDDRQHGRYTLSNVVTCAARCVQAGRFGTADAELVAYQMWIATHGLVTLELGDYFTADLDVAGLFESQLVALMVGVGDAPGAAAKSVRSSRRRVAGELGGLAGVGDPVAAKRKPPAGRSSALG</sequence>